<organism evidence="2 3">
    <name type="scientific">Paenibacillus abyssi</name>
    <dbReference type="NCBI Taxonomy" id="1340531"/>
    <lineage>
        <taxon>Bacteria</taxon>
        <taxon>Bacillati</taxon>
        <taxon>Bacillota</taxon>
        <taxon>Bacilli</taxon>
        <taxon>Bacillales</taxon>
        <taxon>Paenibacillaceae</taxon>
        <taxon>Paenibacillus</taxon>
    </lineage>
</organism>
<dbReference type="InterPro" id="IPR016181">
    <property type="entry name" value="Acyl_CoA_acyltransferase"/>
</dbReference>
<evidence type="ECO:0000313" key="2">
    <source>
        <dbReference type="EMBL" id="GGG25440.1"/>
    </source>
</evidence>
<protein>
    <recommendedName>
        <fullName evidence="1">N-acetyltransferase domain-containing protein</fullName>
    </recommendedName>
</protein>
<accession>A0A917G6N4</accession>
<reference evidence="2" key="1">
    <citation type="journal article" date="2014" name="Int. J. Syst. Evol. Microbiol.">
        <title>Complete genome sequence of Corynebacterium casei LMG S-19264T (=DSM 44701T), isolated from a smear-ripened cheese.</title>
        <authorList>
            <consortium name="US DOE Joint Genome Institute (JGI-PGF)"/>
            <person name="Walter F."/>
            <person name="Albersmeier A."/>
            <person name="Kalinowski J."/>
            <person name="Ruckert C."/>
        </authorList>
    </citation>
    <scope>NUCLEOTIDE SEQUENCE</scope>
    <source>
        <strain evidence="2">CGMCC 1.12987</strain>
    </source>
</reference>
<name>A0A917G6N4_9BACL</name>
<evidence type="ECO:0000313" key="3">
    <source>
        <dbReference type="Proteomes" id="UP000644756"/>
    </source>
</evidence>
<dbReference type="Pfam" id="PF00583">
    <property type="entry name" value="Acetyltransf_1"/>
    <property type="match status" value="1"/>
</dbReference>
<dbReference type="Proteomes" id="UP000644756">
    <property type="component" value="Unassembled WGS sequence"/>
</dbReference>
<dbReference type="InterPro" id="IPR000182">
    <property type="entry name" value="GNAT_dom"/>
</dbReference>
<keyword evidence="3" id="KW-1185">Reference proteome</keyword>
<reference evidence="2" key="2">
    <citation type="submission" date="2020-09" db="EMBL/GenBank/DDBJ databases">
        <authorList>
            <person name="Sun Q."/>
            <person name="Zhou Y."/>
        </authorList>
    </citation>
    <scope>NUCLEOTIDE SEQUENCE</scope>
    <source>
        <strain evidence="2">CGMCC 1.12987</strain>
    </source>
</reference>
<gene>
    <name evidence="2" type="ORF">GCM10010916_47360</name>
</gene>
<proteinExistence type="predicted"/>
<dbReference type="GO" id="GO:0016747">
    <property type="term" value="F:acyltransferase activity, transferring groups other than amino-acyl groups"/>
    <property type="evidence" value="ECO:0007669"/>
    <property type="project" value="InterPro"/>
</dbReference>
<feature type="domain" description="N-acetyltransferase" evidence="1">
    <location>
        <begin position="11"/>
        <end position="152"/>
    </location>
</feature>
<dbReference type="SUPFAM" id="SSF55729">
    <property type="entry name" value="Acyl-CoA N-acyltransferases (Nat)"/>
    <property type="match status" value="1"/>
</dbReference>
<dbReference type="AlphaFoldDB" id="A0A917G6N4"/>
<dbReference type="PROSITE" id="PS51186">
    <property type="entry name" value="GNAT"/>
    <property type="match status" value="1"/>
</dbReference>
<dbReference type="EMBL" id="BMGR01000022">
    <property type="protein sequence ID" value="GGG25440.1"/>
    <property type="molecule type" value="Genomic_DNA"/>
</dbReference>
<sequence>MPMSALHAQTICTWNYPPPYDLFNWPSWEQMSLNQTDFGDPELRERQFASIIDTTGDLIGFAQFFPLLGVTRLGLGLRPSLCGTGLGVPFVRVIAEEAQRRAPFDEIDLEVLTWNTRAIHTYEKAGFQITDTYQRNSLHGPAEFHCMVLKAPVIPS</sequence>
<evidence type="ECO:0000259" key="1">
    <source>
        <dbReference type="PROSITE" id="PS51186"/>
    </source>
</evidence>
<comment type="caution">
    <text evidence="2">The sequence shown here is derived from an EMBL/GenBank/DDBJ whole genome shotgun (WGS) entry which is preliminary data.</text>
</comment>
<dbReference type="Gene3D" id="3.40.630.30">
    <property type="match status" value="1"/>
</dbReference>